<dbReference type="PANTHER" id="PTHR42866">
    <property type="entry name" value="3-DEOXY-MANNO-OCTULOSONATE CYTIDYLYLTRANSFERASE"/>
    <property type="match status" value="1"/>
</dbReference>
<dbReference type="PANTHER" id="PTHR42866:SF1">
    <property type="entry name" value="SPORE COAT POLYSACCHARIDE BIOSYNTHESIS PROTEIN SPSF"/>
    <property type="match status" value="1"/>
</dbReference>
<evidence type="ECO:0000313" key="1">
    <source>
        <dbReference type="EMBL" id="KKM84791.1"/>
    </source>
</evidence>
<name>A0A0F9LBZ8_9ZZZZ</name>
<proteinExistence type="predicted"/>
<organism evidence="1">
    <name type="scientific">marine sediment metagenome</name>
    <dbReference type="NCBI Taxonomy" id="412755"/>
    <lineage>
        <taxon>unclassified sequences</taxon>
        <taxon>metagenomes</taxon>
        <taxon>ecological metagenomes</taxon>
    </lineage>
</organism>
<dbReference type="GO" id="GO:0005829">
    <property type="term" value="C:cytosol"/>
    <property type="evidence" value="ECO:0007669"/>
    <property type="project" value="TreeGrafter"/>
</dbReference>
<sequence length="253" mass="28331">MRVSAIIEARMGSKRLPGKVMMKVGNIPLVAWVLQRCYLSNLIDTLVVACPDTPLDRALSEWVRGNTPAKVVTGSENNVMGRVLKAARKTNTDIIVEITGDCPLVDPEIIDTCVGYYICGDWDFVGNVRPETWPQGMSVRVFSTDTLAKVNEEVKGDSREAYWREHVSPWMYERTDTPYKCLNLTAPDDCTVPQLNLSVDTRDDLKRVRGVIEALATANPGFNVKEVLQYLLALPGYEQLADPVIWKESSLWP</sequence>
<protein>
    <recommendedName>
        <fullName evidence="2">MobA-like NTP transferase domain-containing protein</fullName>
    </recommendedName>
</protein>
<dbReference type="Pfam" id="PF02348">
    <property type="entry name" value="CTP_transf_3"/>
    <property type="match status" value="1"/>
</dbReference>
<reference evidence="1" key="1">
    <citation type="journal article" date="2015" name="Nature">
        <title>Complex archaea that bridge the gap between prokaryotes and eukaryotes.</title>
        <authorList>
            <person name="Spang A."/>
            <person name="Saw J.H."/>
            <person name="Jorgensen S.L."/>
            <person name="Zaremba-Niedzwiedzka K."/>
            <person name="Martijn J."/>
            <person name="Lind A.E."/>
            <person name="van Eijk R."/>
            <person name="Schleper C."/>
            <person name="Guy L."/>
            <person name="Ettema T.J."/>
        </authorList>
    </citation>
    <scope>NUCLEOTIDE SEQUENCE</scope>
</reference>
<dbReference type="InterPro" id="IPR003329">
    <property type="entry name" value="Cytidylyl_trans"/>
</dbReference>
<dbReference type="Gene3D" id="3.90.550.10">
    <property type="entry name" value="Spore Coat Polysaccharide Biosynthesis Protein SpsA, Chain A"/>
    <property type="match status" value="1"/>
</dbReference>
<accession>A0A0F9LBZ8</accession>
<gene>
    <name evidence="1" type="ORF">LCGC14_1295640</name>
</gene>
<dbReference type="AlphaFoldDB" id="A0A0F9LBZ8"/>
<comment type="caution">
    <text evidence="1">The sequence shown here is derived from an EMBL/GenBank/DDBJ whole genome shotgun (WGS) entry which is preliminary data.</text>
</comment>
<dbReference type="EMBL" id="LAZR01007512">
    <property type="protein sequence ID" value="KKM84791.1"/>
    <property type="molecule type" value="Genomic_DNA"/>
</dbReference>
<dbReference type="SUPFAM" id="SSF53448">
    <property type="entry name" value="Nucleotide-diphospho-sugar transferases"/>
    <property type="match status" value="1"/>
</dbReference>
<evidence type="ECO:0008006" key="2">
    <source>
        <dbReference type="Google" id="ProtNLM"/>
    </source>
</evidence>
<dbReference type="InterPro" id="IPR029044">
    <property type="entry name" value="Nucleotide-diphossugar_trans"/>
</dbReference>